<dbReference type="InterPro" id="IPR029044">
    <property type="entry name" value="Nucleotide-diphossugar_trans"/>
</dbReference>
<organism evidence="1 2">
    <name type="scientific">Caulobacter rhizosphaerae</name>
    <dbReference type="NCBI Taxonomy" id="2010972"/>
    <lineage>
        <taxon>Bacteria</taxon>
        <taxon>Pseudomonadati</taxon>
        <taxon>Pseudomonadota</taxon>
        <taxon>Alphaproteobacteria</taxon>
        <taxon>Caulobacterales</taxon>
        <taxon>Caulobacteraceae</taxon>
        <taxon>Caulobacter</taxon>
    </lineage>
</organism>
<dbReference type="SUPFAM" id="SSF53448">
    <property type="entry name" value="Nucleotide-diphospho-sugar transferases"/>
    <property type="match status" value="1"/>
</dbReference>
<accession>A0ABU1MT58</accession>
<name>A0ABU1MT58_9CAUL</name>
<dbReference type="CDD" id="cd02518">
    <property type="entry name" value="GT2_SpsF"/>
    <property type="match status" value="1"/>
</dbReference>
<keyword evidence="2" id="KW-1185">Reference proteome</keyword>
<dbReference type="PANTHER" id="PTHR42866:SF1">
    <property type="entry name" value="SPORE COAT POLYSACCHARIDE BIOSYNTHESIS PROTEIN SPSF"/>
    <property type="match status" value="1"/>
</dbReference>
<dbReference type="InterPro" id="IPR003329">
    <property type="entry name" value="Cytidylyl_trans"/>
</dbReference>
<gene>
    <name evidence="1" type="ORF">J2800_000088</name>
</gene>
<dbReference type="EMBL" id="JAVDRL010000001">
    <property type="protein sequence ID" value="MDR6529373.1"/>
    <property type="molecule type" value="Genomic_DNA"/>
</dbReference>
<comment type="caution">
    <text evidence="1">The sequence shown here is derived from an EMBL/GenBank/DDBJ whole genome shotgun (WGS) entry which is preliminary data.</text>
</comment>
<evidence type="ECO:0000313" key="1">
    <source>
        <dbReference type="EMBL" id="MDR6529373.1"/>
    </source>
</evidence>
<dbReference type="Pfam" id="PF02348">
    <property type="entry name" value="CTP_transf_3"/>
    <property type="match status" value="1"/>
</dbReference>
<protein>
    <submittedName>
        <fullName evidence="1">Spore coat polysaccharide biosynthesis protein SpsF</fullName>
    </submittedName>
</protein>
<evidence type="ECO:0000313" key="2">
    <source>
        <dbReference type="Proteomes" id="UP001262754"/>
    </source>
</evidence>
<dbReference type="Gene3D" id="3.90.550.10">
    <property type="entry name" value="Spore Coat Polysaccharide Biosynthesis Protein SpsA, Chain A"/>
    <property type="match status" value="1"/>
</dbReference>
<sequence length="230" mass="25273">MSSTRLPGKVLADVAGAPMILRQIERLQRATRLNRIVVATSDQASDDPLAVCLIAAGVPVFRGSLDDVLARYIGAMEAFGPVRTIVRLTADCPLADPDLIDQTLDLHQRSGADYTSNTPARRSFAKGLDVEVFEAVALKIAADQTVDPYDHEHVTPFLYRHPSRFRIAGLEQAPDEGEVRWTVDRPDDLDFVRAVYDALYAANPAFTSDDVRAFVRSRPDLAALGGDRRI</sequence>
<proteinExistence type="predicted"/>
<dbReference type="PANTHER" id="PTHR42866">
    <property type="entry name" value="3-DEOXY-MANNO-OCTULOSONATE CYTIDYLYLTRANSFERASE"/>
    <property type="match status" value="1"/>
</dbReference>
<reference evidence="1 2" key="1">
    <citation type="submission" date="2023-07" db="EMBL/GenBank/DDBJ databases">
        <title>Sorghum-associated microbial communities from plants grown in Nebraska, USA.</title>
        <authorList>
            <person name="Schachtman D."/>
        </authorList>
    </citation>
    <scope>NUCLEOTIDE SEQUENCE [LARGE SCALE GENOMIC DNA]</scope>
    <source>
        <strain evidence="1 2">DS2154</strain>
    </source>
</reference>
<dbReference type="Proteomes" id="UP001262754">
    <property type="component" value="Unassembled WGS sequence"/>
</dbReference>